<reference evidence="2 3" key="1">
    <citation type="submission" date="2020-08" db="EMBL/GenBank/DDBJ databases">
        <title>The Agave Microbiome: Exploring the role of microbial communities in plant adaptations to desert environments.</title>
        <authorList>
            <person name="Partida-Martinez L.P."/>
        </authorList>
    </citation>
    <scope>NUCLEOTIDE SEQUENCE [LARGE SCALE GENOMIC DNA]</scope>
    <source>
        <strain evidence="2 3">AS2.23</strain>
    </source>
</reference>
<dbReference type="Proteomes" id="UP000533269">
    <property type="component" value="Unassembled WGS sequence"/>
</dbReference>
<name>A0A7W4XWB0_KINRA</name>
<proteinExistence type="predicted"/>
<feature type="compositionally biased region" description="Basic and acidic residues" evidence="1">
    <location>
        <begin position="54"/>
        <end position="69"/>
    </location>
</feature>
<evidence type="ECO:0000256" key="1">
    <source>
        <dbReference type="SAM" id="MobiDB-lite"/>
    </source>
</evidence>
<evidence type="ECO:0000313" key="2">
    <source>
        <dbReference type="EMBL" id="MBB2900841.1"/>
    </source>
</evidence>
<feature type="region of interest" description="Disordered" evidence="1">
    <location>
        <begin position="36"/>
        <end position="69"/>
    </location>
</feature>
<evidence type="ECO:0000313" key="3">
    <source>
        <dbReference type="Proteomes" id="UP000533269"/>
    </source>
</evidence>
<accession>A0A7W4XWB0</accession>
<reference evidence="2 3" key="2">
    <citation type="submission" date="2020-08" db="EMBL/GenBank/DDBJ databases">
        <authorList>
            <person name="Partida-Martinez L."/>
            <person name="Huntemann M."/>
            <person name="Clum A."/>
            <person name="Wang J."/>
            <person name="Palaniappan K."/>
            <person name="Ritter S."/>
            <person name="Chen I.-M."/>
            <person name="Stamatis D."/>
            <person name="Reddy T."/>
            <person name="O'Malley R."/>
            <person name="Daum C."/>
            <person name="Shapiro N."/>
            <person name="Ivanova N."/>
            <person name="Kyrpides N."/>
            <person name="Woyke T."/>
        </authorList>
    </citation>
    <scope>NUCLEOTIDE SEQUENCE [LARGE SCALE GENOMIC DNA]</scope>
    <source>
        <strain evidence="2 3">AS2.23</strain>
    </source>
</reference>
<sequence length="69" mass="7097">MNPVVVSVVVAGAAVLGGVATVVHALSPARRLAEFHDAQHHRVPRPPAGGGTPREIDLRGARETSRGGD</sequence>
<organism evidence="2 3">
    <name type="scientific">Kineococcus radiotolerans</name>
    <dbReference type="NCBI Taxonomy" id="131568"/>
    <lineage>
        <taxon>Bacteria</taxon>
        <taxon>Bacillati</taxon>
        <taxon>Actinomycetota</taxon>
        <taxon>Actinomycetes</taxon>
        <taxon>Kineosporiales</taxon>
        <taxon>Kineosporiaceae</taxon>
        <taxon>Kineococcus</taxon>
    </lineage>
</organism>
<dbReference type="EMBL" id="JACHVY010000001">
    <property type="protein sequence ID" value="MBB2900841.1"/>
    <property type="molecule type" value="Genomic_DNA"/>
</dbReference>
<dbReference type="AlphaFoldDB" id="A0A7W4XWB0"/>
<comment type="caution">
    <text evidence="2">The sequence shown here is derived from an EMBL/GenBank/DDBJ whole genome shotgun (WGS) entry which is preliminary data.</text>
</comment>
<protein>
    <submittedName>
        <fullName evidence="2">Uncharacterized protein</fullName>
    </submittedName>
</protein>
<dbReference type="RefSeq" id="WP_183390916.1">
    <property type="nucleotide sequence ID" value="NZ_JACHVY010000001.1"/>
</dbReference>
<gene>
    <name evidence="2" type="ORF">FHR75_001629</name>
</gene>